<sequence>MDNLFKGHFHRKGLAKTTHSTKILEFPENTDFLTLEIDIDEKRPRLGKNVTAKSNVRVLDPISTQNDPETNIDSMRKTQMLYIKQTIRHSVEKLMAKHGLNDADWIKAPSSQLFLSYIAKSLILTESEEHEDLLNAFFKFFTPRADDSLKIIQERVAITPRKQRKYISICLERMNLIRITEFLKKL</sequence>
<evidence type="ECO:0000313" key="1">
    <source>
        <dbReference type="EMBL" id="AWI08396.1"/>
    </source>
</evidence>
<accession>A0A2U8E0N8</accession>
<gene>
    <name evidence="1" type="ORF">CKA38_03235</name>
</gene>
<evidence type="ECO:0000313" key="2">
    <source>
        <dbReference type="Proteomes" id="UP000244896"/>
    </source>
</evidence>
<protein>
    <submittedName>
        <fullName evidence="1">Uncharacterized protein</fullName>
    </submittedName>
</protein>
<organism evidence="1 2">
    <name type="scientific">Ereboglobus luteus</name>
    <dbReference type="NCBI Taxonomy" id="1796921"/>
    <lineage>
        <taxon>Bacteria</taxon>
        <taxon>Pseudomonadati</taxon>
        <taxon>Verrucomicrobiota</taxon>
        <taxon>Opitutia</taxon>
        <taxon>Opitutales</taxon>
        <taxon>Opitutaceae</taxon>
        <taxon>Ereboglobus</taxon>
    </lineage>
</organism>
<keyword evidence="2" id="KW-1185">Reference proteome</keyword>
<name>A0A2U8E0N8_9BACT</name>
<dbReference type="Proteomes" id="UP000244896">
    <property type="component" value="Chromosome"/>
</dbReference>
<reference evidence="1 2" key="1">
    <citation type="journal article" date="2018" name="Syst. Appl. Microbiol.">
        <title>Ereboglobus luteus gen. nov. sp. nov. from cockroach guts, and new insights into the oxygen relationship of the genera Opitutus and Didymococcus (Verrucomicrobia: Opitutaceae).</title>
        <authorList>
            <person name="Tegtmeier D."/>
            <person name="Belitz A."/>
            <person name="Radek R."/>
            <person name="Heimerl T."/>
            <person name="Brune A."/>
        </authorList>
    </citation>
    <scope>NUCLEOTIDE SEQUENCE [LARGE SCALE GENOMIC DNA]</scope>
    <source>
        <strain evidence="1 2">Ho45</strain>
    </source>
</reference>
<dbReference type="EMBL" id="CP023004">
    <property type="protein sequence ID" value="AWI08396.1"/>
    <property type="molecule type" value="Genomic_DNA"/>
</dbReference>
<proteinExistence type="predicted"/>
<dbReference type="AlphaFoldDB" id="A0A2U8E0N8"/>
<dbReference type="KEGG" id="elut:CKA38_03235"/>